<dbReference type="AlphaFoldDB" id="A0A2I0I2I2"/>
<reference evidence="2 3" key="1">
    <citation type="submission" date="2017-11" db="EMBL/GenBank/DDBJ databases">
        <title>De-novo sequencing of pomegranate (Punica granatum L.) genome.</title>
        <authorList>
            <person name="Akparov Z."/>
            <person name="Amiraslanov A."/>
            <person name="Hajiyeva S."/>
            <person name="Abbasov M."/>
            <person name="Kaur K."/>
            <person name="Hamwieh A."/>
            <person name="Solovyev V."/>
            <person name="Salamov A."/>
            <person name="Braich B."/>
            <person name="Kosarev P."/>
            <person name="Mahmoud A."/>
            <person name="Hajiyev E."/>
            <person name="Babayeva S."/>
            <person name="Izzatullayeva V."/>
            <person name="Mammadov A."/>
            <person name="Mammadov A."/>
            <person name="Sharifova S."/>
            <person name="Ojaghi J."/>
            <person name="Eynullazada K."/>
            <person name="Bayramov B."/>
            <person name="Abdulazimova A."/>
            <person name="Shahmuradov I."/>
        </authorList>
    </citation>
    <scope>NUCLEOTIDE SEQUENCE [LARGE SCALE GENOMIC DNA]</scope>
    <source>
        <strain evidence="3">cv. AG2017</strain>
        <tissue evidence="2">Leaf</tissue>
    </source>
</reference>
<evidence type="ECO:0000313" key="3">
    <source>
        <dbReference type="Proteomes" id="UP000233551"/>
    </source>
</evidence>
<gene>
    <name evidence="2" type="ORF">CRG98_041438</name>
</gene>
<dbReference type="EMBL" id="PGOL01004197">
    <property type="protein sequence ID" value="PKI38185.1"/>
    <property type="molecule type" value="Genomic_DNA"/>
</dbReference>
<comment type="caution">
    <text evidence="2">The sequence shown here is derived from an EMBL/GenBank/DDBJ whole genome shotgun (WGS) entry which is preliminary data.</text>
</comment>
<keyword evidence="3" id="KW-1185">Reference proteome</keyword>
<evidence type="ECO:0008006" key="4">
    <source>
        <dbReference type="Google" id="ProtNLM"/>
    </source>
</evidence>
<name>A0A2I0I2I2_PUNGR</name>
<feature type="region of interest" description="Disordered" evidence="1">
    <location>
        <begin position="27"/>
        <end position="82"/>
    </location>
</feature>
<proteinExistence type="predicted"/>
<feature type="compositionally biased region" description="Low complexity" evidence="1">
    <location>
        <begin position="36"/>
        <end position="55"/>
    </location>
</feature>
<accession>A0A2I0I2I2</accession>
<evidence type="ECO:0000256" key="1">
    <source>
        <dbReference type="SAM" id="MobiDB-lite"/>
    </source>
</evidence>
<dbReference type="Proteomes" id="UP000233551">
    <property type="component" value="Unassembled WGS sequence"/>
</dbReference>
<organism evidence="2 3">
    <name type="scientific">Punica granatum</name>
    <name type="common">Pomegranate</name>
    <dbReference type="NCBI Taxonomy" id="22663"/>
    <lineage>
        <taxon>Eukaryota</taxon>
        <taxon>Viridiplantae</taxon>
        <taxon>Streptophyta</taxon>
        <taxon>Embryophyta</taxon>
        <taxon>Tracheophyta</taxon>
        <taxon>Spermatophyta</taxon>
        <taxon>Magnoliopsida</taxon>
        <taxon>eudicotyledons</taxon>
        <taxon>Gunneridae</taxon>
        <taxon>Pentapetalae</taxon>
        <taxon>rosids</taxon>
        <taxon>malvids</taxon>
        <taxon>Myrtales</taxon>
        <taxon>Lythraceae</taxon>
        <taxon>Punica</taxon>
    </lineage>
</organism>
<protein>
    <recommendedName>
        <fullName evidence="4">J domain-containing protein</fullName>
    </recommendedName>
</protein>
<evidence type="ECO:0000313" key="2">
    <source>
        <dbReference type="EMBL" id="PKI38185.1"/>
    </source>
</evidence>
<sequence>MPQPYLLSASPSLSFFLAPHTIHGSPSFHGSDHGSATRSQIASSSSSYSCLSDGSLQGVRVAEKRDKGGDQGSVHEAQDEVPPQQALLASKVIKDDATLHFKQLCEAYEILINPRLFLLWDRAQFVVMMGGKWMDRGMKEMGK</sequence>